<evidence type="ECO:0000313" key="7">
    <source>
        <dbReference type="EMBL" id="KAK7791085.1"/>
    </source>
</evidence>
<dbReference type="EMBL" id="JAZDUA010000564">
    <property type="protein sequence ID" value="KAK7791085.1"/>
    <property type="molecule type" value="Genomic_DNA"/>
</dbReference>
<evidence type="ECO:0000256" key="4">
    <source>
        <dbReference type="ARBA" id="ARBA00023204"/>
    </source>
</evidence>
<gene>
    <name evidence="7" type="ORF">R5R35_000507</name>
</gene>
<dbReference type="Pfam" id="PF01119">
    <property type="entry name" value="DNA_mis_repair"/>
    <property type="match status" value="1"/>
</dbReference>
<dbReference type="InterPro" id="IPR020568">
    <property type="entry name" value="Ribosomal_Su5_D2-typ_SF"/>
</dbReference>
<reference evidence="7 8" key="1">
    <citation type="submission" date="2024-03" db="EMBL/GenBank/DDBJ databases">
        <title>The genome assembly and annotation of the cricket Gryllus longicercus Weissman &amp; Gray.</title>
        <authorList>
            <person name="Szrajer S."/>
            <person name="Gray D."/>
            <person name="Ylla G."/>
        </authorList>
    </citation>
    <scope>NUCLEOTIDE SEQUENCE [LARGE SCALE GENOMIC DNA]</scope>
    <source>
        <strain evidence="7">DAG 2021-001</strain>
        <tissue evidence="7">Whole body minus gut</tissue>
    </source>
</reference>
<dbReference type="GO" id="GO:0016887">
    <property type="term" value="F:ATP hydrolysis activity"/>
    <property type="evidence" value="ECO:0007669"/>
    <property type="project" value="InterPro"/>
</dbReference>
<evidence type="ECO:0000256" key="2">
    <source>
        <dbReference type="ARBA" id="ARBA00006082"/>
    </source>
</evidence>
<dbReference type="NCBIfam" id="TIGR00585">
    <property type="entry name" value="mutl"/>
    <property type="match status" value="1"/>
</dbReference>
<dbReference type="PANTHER" id="PTHR10073">
    <property type="entry name" value="DNA MISMATCH REPAIR PROTEIN MLH, PMS, MUTL"/>
    <property type="match status" value="1"/>
</dbReference>
<keyword evidence="8" id="KW-1185">Reference proteome</keyword>
<dbReference type="Gene3D" id="3.30.565.10">
    <property type="entry name" value="Histidine kinase-like ATPase, C-terminal domain"/>
    <property type="match status" value="1"/>
</dbReference>
<comment type="subcellular location">
    <subcellularLocation>
        <location evidence="1">Nucleus</location>
    </subcellularLocation>
</comment>
<comment type="similarity">
    <text evidence="2">Belongs to the DNA mismatch repair MutL/HexB family.</text>
</comment>
<keyword evidence="3" id="KW-0227">DNA damage</keyword>
<evidence type="ECO:0000256" key="1">
    <source>
        <dbReference type="ARBA" id="ARBA00004123"/>
    </source>
</evidence>
<dbReference type="SUPFAM" id="SSF55874">
    <property type="entry name" value="ATPase domain of HSP90 chaperone/DNA topoisomerase II/histidine kinase"/>
    <property type="match status" value="1"/>
</dbReference>
<keyword evidence="4" id="KW-0234">DNA repair</keyword>
<dbReference type="GO" id="GO:0006298">
    <property type="term" value="P:mismatch repair"/>
    <property type="evidence" value="ECO:0007669"/>
    <property type="project" value="InterPro"/>
</dbReference>
<organism evidence="7 8">
    <name type="scientific">Gryllus longicercus</name>
    <dbReference type="NCBI Taxonomy" id="2509291"/>
    <lineage>
        <taxon>Eukaryota</taxon>
        <taxon>Metazoa</taxon>
        <taxon>Ecdysozoa</taxon>
        <taxon>Arthropoda</taxon>
        <taxon>Hexapoda</taxon>
        <taxon>Insecta</taxon>
        <taxon>Pterygota</taxon>
        <taxon>Neoptera</taxon>
        <taxon>Polyneoptera</taxon>
        <taxon>Orthoptera</taxon>
        <taxon>Ensifera</taxon>
        <taxon>Gryllidea</taxon>
        <taxon>Grylloidea</taxon>
        <taxon>Gryllidae</taxon>
        <taxon>Gryllinae</taxon>
        <taxon>Gryllus</taxon>
    </lineage>
</organism>
<proteinExistence type="inferred from homology"/>
<dbReference type="Pfam" id="PF13589">
    <property type="entry name" value="HATPase_c_3"/>
    <property type="match status" value="1"/>
</dbReference>
<evidence type="ECO:0000259" key="6">
    <source>
        <dbReference type="SMART" id="SM01340"/>
    </source>
</evidence>
<comment type="caution">
    <text evidence="7">The sequence shown here is derived from an EMBL/GenBank/DDBJ whole genome shotgun (WGS) entry which is preliminary data.</text>
</comment>
<dbReference type="GO" id="GO:0005524">
    <property type="term" value="F:ATP binding"/>
    <property type="evidence" value="ECO:0007669"/>
    <property type="project" value="InterPro"/>
</dbReference>
<dbReference type="InterPro" id="IPR002099">
    <property type="entry name" value="MutL/Mlh/PMS"/>
</dbReference>
<dbReference type="SUPFAM" id="SSF54211">
    <property type="entry name" value="Ribosomal protein S5 domain 2-like"/>
    <property type="match status" value="1"/>
</dbReference>
<name>A0AAN9V797_9ORTH</name>
<sequence length="766" mass="87163">MANRRPVKKLDTTIVNRIAAGEVVKRPANALKEMLENSLDAEASLIQVVVKDGGMKLLQIQDNGFGIAKDDLSVVCERFTTSKLETFDDLKSICTYGFRGEALSSISHIAHVTIVTKTDDERCGYKVSYADGKMKGIPVPCGVNRGTQITVENMFYNVPTRHRMLKNFNEEFSRIRDVVARYAIHNANVGFSLKKYGRDDVHVKTLANSTCVDNIRSIYGNVIARDLMEAKETDETLQLKFHILSTSLDYHAPQLTFLLFINHRLVDAEGLRKELDLLYGLYLPVGTHPFIYISLEMAPENVDVNVHPTKHSVFYLHEEAINKKIRLTIQQLILGKQGTRNFSVQVFSPLSVTNPLAHETSAVKNKPEVYPYEKVRIDATDQKIDRFLQPVSKSGDSSLNIIHVDEPSNLSLFKPSEETEKVHSCVVQKGTPSLSQIAENQNKSFGNVNIGIASSSNIVGESKQKETTNSDLEINFQGDPETCREVNVSIEKSLEINGNANDNMECSTSAVSQDCEMGGADEQILEERREFSFTSLETLRKQVVDDCDHELKRVLRSASFVGCLEYRYMLMQHSTNLYMCDIKDLCDEFFYQVMLCEFGNFGVMKLSQPMPLSSLLKSAVEDSSHSFSEVKALSQQLIERSVMLEDYFSIKIDQNGNILSFPWLLQQYCPCVSYLPEYILKLVTEVNWNDELSCFKGVCQKTAWFYSQIPSKKDQFKNTQEWNWTLEHILFPNIKRYVYPPKKFIRNLSLCHITRFKDLFSVFERC</sequence>
<evidence type="ECO:0000256" key="3">
    <source>
        <dbReference type="ARBA" id="ARBA00022763"/>
    </source>
</evidence>
<dbReference type="FunFam" id="3.30.230.10:FF:000014">
    <property type="entry name" value="DNA mismatch repair protein Mlh1"/>
    <property type="match status" value="1"/>
</dbReference>
<dbReference type="InterPro" id="IPR014721">
    <property type="entry name" value="Ribsml_uS5_D2-typ_fold_subgr"/>
</dbReference>
<dbReference type="CDD" id="cd16926">
    <property type="entry name" value="HATPase_MutL-MLH-PMS-like"/>
    <property type="match status" value="1"/>
</dbReference>
<dbReference type="GO" id="GO:0030983">
    <property type="term" value="F:mismatched DNA binding"/>
    <property type="evidence" value="ECO:0007669"/>
    <property type="project" value="InterPro"/>
</dbReference>
<feature type="domain" description="DNA mismatch repair protein S5" evidence="6">
    <location>
        <begin position="215"/>
        <end position="334"/>
    </location>
</feature>
<dbReference type="GO" id="GO:0032389">
    <property type="term" value="C:MutLalpha complex"/>
    <property type="evidence" value="ECO:0007669"/>
    <property type="project" value="TreeGrafter"/>
</dbReference>
<accession>A0AAN9V797</accession>
<evidence type="ECO:0000256" key="5">
    <source>
        <dbReference type="ARBA" id="ARBA00023242"/>
    </source>
</evidence>
<dbReference type="PANTHER" id="PTHR10073:SF12">
    <property type="entry name" value="DNA MISMATCH REPAIR PROTEIN MLH1"/>
    <property type="match status" value="1"/>
</dbReference>
<dbReference type="InterPro" id="IPR014762">
    <property type="entry name" value="DNA_mismatch_repair_CS"/>
</dbReference>
<keyword evidence="5" id="KW-0539">Nucleus</keyword>
<dbReference type="InterPro" id="IPR038973">
    <property type="entry name" value="MutL/Mlh/Pms-like"/>
</dbReference>
<dbReference type="AlphaFoldDB" id="A0AAN9V797"/>
<dbReference type="Proteomes" id="UP001378592">
    <property type="component" value="Unassembled WGS sequence"/>
</dbReference>
<evidence type="ECO:0000313" key="8">
    <source>
        <dbReference type="Proteomes" id="UP001378592"/>
    </source>
</evidence>
<dbReference type="GO" id="GO:0140664">
    <property type="term" value="F:ATP-dependent DNA damage sensor activity"/>
    <property type="evidence" value="ECO:0007669"/>
    <property type="project" value="InterPro"/>
</dbReference>
<dbReference type="InterPro" id="IPR013507">
    <property type="entry name" value="DNA_mismatch_S5_2-like"/>
</dbReference>
<dbReference type="SMART" id="SM01340">
    <property type="entry name" value="DNA_mis_repair"/>
    <property type="match status" value="1"/>
</dbReference>
<dbReference type="Gene3D" id="3.30.230.10">
    <property type="match status" value="1"/>
</dbReference>
<dbReference type="InterPro" id="IPR036890">
    <property type="entry name" value="HATPase_C_sf"/>
</dbReference>
<dbReference type="Pfam" id="PF16413">
    <property type="entry name" value="Mlh1_C"/>
    <property type="match status" value="1"/>
</dbReference>
<dbReference type="FunFam" id="3.30.565.10:FF:000109">
    <property type="entry name" value="Related to MLH1-DNA mismatch repair protein"/>
    <property type="match status" value="1"/>
</dbReference>
<dbReference type="InterPro" id="IPR032189">
    <property type="entry name" value="Mlh1_C"/>
</dbReference>
<dbReference type="PROSITE" id="PS00058">
    <property type="entry name" value="DNA_MISMATCH_REPAIR_1"/>
    <property type="match status" value="1"/>
</dbReference>
<protein>
    <recommendedName>
        <fullName evidence="6">DNA mismatch repair protein S5 domain-containing protein</fullName>
    </recommendedName>
</protein>